<organism evidence="5 6">
    <name type="scientific">Sphingomonas sanxanigenens DSM 19645 = NX02</name>
    <dbReference type="NCBI Taxonomy" id="1123269"/>
    <lineage>
        <taxon>Bacteria</taxon>
        <taxon>Pseudomonadati</taxon>
        <taxon>Pseudomonadota</taxon>
        <taxon>Alphaproteobacteria</taxon>
        <taxon>Sphingomonadales</taxon>
        <taxon>Sphingomonadaceae</taxon>
        <taxon>Sphingomonas</taxon>
    </lineage>
</organism>
<geneLocation type="plasmid" evidence="5 6">
    <name>pNXO2</name>
</geneLocation>
<evidence type="ECO:0000256" key="2">
    <source>
        <dbReference type="ARBA" id="ARBA00009272"/>
    </source>
</evidence>
<evidence type="ECO:0000313" key="5">
    <source>
        <dbReference type="EMBL" id="AKH18899.1"/>
    </source>
</evidence>
<dbReference type="GO" id="GO:0005198">
    <property type="term" value="F:structural molecule activity"/>
    <property type="evidence" value="ECO:0007669"/>
    <property type="project" value="InterPro"/>
</dbReference>
<evidence type="ECO:0000256" key="1">
    <source>
        <dbReference type="ARBA" id="ARBA00004117"/>
    </source>
</evidence>
<comment type="similarity">
    <text evidence="2 4">Belongs to the FliE family.</text>
</comment>
<dbReference type="Proteomes" id="UP000018851">
    <property type="component" value="Plasmid pNXO2"/>
</dbReference>
<reference evidence="5 6" key="1">
    <citation type="submission" date="2015-05" db="EMBL/GenBank/DDBJ databases">
        <title>Plasmid of Sphingomonas sanxanigenens NX02.</title>
        <authorList>
            <person name="Huang H."/>
            <person name="Ma T."/>
        </authorList>
    </citation>
    <scope>NUCLEOTIDE SEQUENCE [LARGE SCALE GENOMIC DNA]</scope>
    <source>
        <strain evidence="5 6">NX02</strain>
        <plasmid evidence="6">Plasmid pNXO2</plasmid>
    </source>
</reference>
<name>A0A0F7JUB6_9SPHN</name>
<proteinExistence type="inferred from homology"/>
<gene>
    <name evidence="4" type="primary">fliE</name>
    <name evidence="5" type="ORF">NX02_p1290</name>
</gene>
<dbReference type="InterPro" id="IPR001624">
    <property type="entry name" value="FliE"/>
</dbReference>
<dbReference type="PANTHER" id="PTHR34653">
    <property type="match status" value="1"/>
</dbReference>
<evidence type="ECO:0000256" key="4">
    <source>
        <dbReference type="HAMAP-Rule" id="MF_00724"/>
    </source>
</evidence>
<accession>A0A0F7JUB6</accession>
<sequence>MRSCSYARGRTGVNMSSIFINDVMAVRSAILDRNAALRNVASSAVSVGSPEGAGAKFEAAMNTVLGKADGADSVVGPGSTQGISAAGRAEPGGFTSTLQTQLQKINEINARAGKLTVAYERGEEVDIAKVMLARQESSIAFEATLQVRNRLLSAYKDIMSMPV</sequence>
<keyword evidence="6" id="KW-1185">Reference proteome</keyword>
<evidence type="ECO:0000256" key="3">
    <source>
        <dbReference type="ARBA" id="ARBA00023143"/>
    </source>
</evidence>
<evidence type="ECO:0000313" key="6">
    <source>
        <dbReference type="Proteomes" id="UP000018851"/>
    </source>
</evidence>
<dbReference type="KEGG" id="ssan:NX02_p1290"/>
<dbReference type="PRINTS" id="PR01006">
    <property type="entry name" value="FLGHOOKFLIE"/>
</dbReference>
<dbReference type="GO" id="GO:0071973">
    <property type="term" value="P:bacterial-type flagellum-dependent cell motility"/>
    <property type="evidence" value="ECO:0007669"/>
    <property type="project" value="InterPro"/>
</dbReference>
<comment type="subcellular location">
    <subcellularLocation>
        <location evidence="1 4">Bacterial flagellum basal body</location>
    </subcellularLocation>
</comment>
<dbReference type="EMBL" id="CP011450">
    <property type="protein sequence ID" value="AKH18899.1"/>
    <property type="molecule type" value="Genomic_DNA"/>
</dbReference>
<keyword evidence="5" id="KW-0614">Plasmid</keyword>
<protein>
    <recommendedName>
        <fullName evidence="4">Flagellar hook-basal body complex protein FliE</fullName>
    </recommendedName>
</protein>
<dbReference type="AlphaFoldDB" id="A0A0F7JUB6"/>
<dbReference type="Pfam" id="PF02049">
    <property type="entry name" value="FliE"/>
    <property type="match status" value="1"/>
</dbReference>
<dbReference type="HAMAP" id="MF_00724">
    <property type="entry name" value="FliE"/>
    <property type="match status" value="1"/>
</dbReference>
<dbReference type="GO" id="GO:0009425">
    <property type="term" value="C:bacterial-type flagellum basal body"/>
    <property type="evidence" value="ECO:0007669"/>
    <property type="project" value="UniProtKB-SubCell"/>
</dbReference>
<dbReference type="GO" id="GO:0003774">
    <property type="term" value="F:cytoskeletal motor activity"/>
    <property type="evidence" value="ECO:0007669"/>
    <property type="project" value="InterPro"/>
</dbReference>
<keyword evidence="3 4" id="KW-0975">Bacterial flagellum</keyword>
<dbReference type="PANTHER" id="PTHR34653:SF1">
    <property type="entry name" value="FLAGELLAR HOOK-BASAL BODY COMPLEX PROTEIN FLIE"/>
    <property type="match status" value="1"/>
</dbReference>